<keyword evidence="3" id="KW-0964">Secreted</keyword>
<dbReference type="InterPro" id="IPR010259">
    <property type="entry name" value="S8pro/Inhibitor_I9"/>
</dbReference>
<keyword evidence="7 8" id="KW-0720">Serine protease</keyword>
<proteinExistence type="inferred from homology"/>
<evidence type="ECO:0000256" key="4">
    <source>
        <dbReference type="ARBA" id="ARBA00022670"/>
    </source>
</evidence>
<keyword evidence="14" id="KW-1185">Reference proteome</keyword>
<dbReference type="Pfam" id="PF05922">
    <property type="entry name" value="Inhibitor_I9"/>
    <property type="match status" value="1"/>
</dbReference>
<dbReference type="InterPro" id="IPR050131">
    <property type="entry name" value="Peptidase_S8_subtilisin-like"/>
</dbReference>
<dbReference type="Gene3D" id="3.40.50.200">
    <property type="entry name" value="Peptidase S8/S53 domain"/>
    <property type="match status" value="1"/>
</dbReference>
<dbReference type="Gene3D" id="3.50.30.30">
    <property type="match status" value="1"/>
</dbReference>
<dbReference type="SUPFAM" id="SSF52025">
    <property type="entry name" value="PA domain"/>
    <property type="match status" value="1"/>
</dbReference>
<comment type="caution">
    <text evidence="13">The sequence shown here is derived from an EMBL/GenBank/DDBJ whole genome shotgun (WGS) entry which is preliminary data.</text>
</comment>
<evidence type="ECO:0000313" key="13">
    <source>
        <dbReference type="EMBL" id="MFC4075803.1"/>
    </source>
</evidence>
<organism evidence="13 14">
    <name type="scientific">Salinithrix halophila</name>
    <dbReference type="NCBI Taxonomy" id="1485204"/>
    <lineage>
        <taxon>Bacteria</taxon>
        <taxon>Bacillati</taxon>
        <taxon>Bacillota</taxon>
        <taxon>Bacilli</taxon>
        <taxon>Bacillales</taxon>
        <taxon>Thermoactinomycetaceae</taxon>
        <taxon>Salinithrix</taxon>
    </lineage>
</organism>
<comment type="similarity">
    <text evidence="1 8 9">Belongs to the peptidase S8 family.</text>
</comment>
<dbReference type="PROSITE" id="PS51892">
    <property type="entry name" value="SUBTILASE"/>
    <property type="match status" value="1"/>
</dbReference>
<dbReference type="SUPFAM" id="SSF52743">
    <property type="entry name" value="Subtilisin-like"/>
    <property type="match status" value="1"/>
</dbReference>
<dbReference type="InterPro" id="IPR036852">
    <property type="entry name" value="Peptidase_S8/S53_dom_sf"/>
</dbReference>
<feature type="domain" description="PA" evidence="11">
    <location>
        <begin position="367"/>
        <end position="436"/>
    </location>
</feature>
<dbReference type="PANTHER" id="PTHR43806">
    <property type="entry name" value="PEPTIDASE S8"/>
    <property type="match status" value="1"/>
</dbReference>
<dbReference type="EMBL" id="JBHSAP010000007">
    <property type="protein sequence ID" value="MFC4075803.1"/>
    <property type="molecule type" value="Genomic_DNA"/>
</dbReference>
<sequence>MALSFALVAGSLGAAAGQPANAEKKVPAKVEQRLEKFMQAKIAKGVPKTGEKRASVVVELATPPAAAVKGSGMKSFTSADRKQLVDERAQVIKEAKEKVPGLRTEYRYGTVFSGFSAHLKGQDVKKLAELPGVKKIWPNTRYKANMKESASLVGAPEAWKKKDSAGNRVTGKGIKVAVVDTGVDGKHPDLKGKVVGGYDFVDKDATPQDGNGHGTHVAGTVAANGKIKGVAPGASILAYRVLDDTGSGYFDDILAGVEKAVKDGAQVMNLSLGAAINSPEDPLSIAMDVAALQGTIPVVANGNDGPGEWTLGTPASSREAISVGASTKKMTNPDLKMTGEEKIIRLTAIEGSPAFPAGAMELVDVGFGNASDYKGKDVKGKIAVARRGGNQLSYKAHNAHVAGAAGLIVFGGFEDEWLEGKGPFAPTAATSSKNGRWLKNLIHSGKKIGTFELNKQEMMASFTSEGPVAGSWMVKPDVSAPGVNITSTVPGGKYDSYSGTSMASPHVAGAAALVKQSHPNWNVREVKAALANTAVTMHKRNGKPYPVMTQGSGRIDIPKAIDTQTLIVPSNLSFGKLEPKSGKVEVTRLAEVKNLSKKTKTYRTEVELYNGKSRINLNAPASFRVKGRSTAEMKLEMHVDTNLPRGIYTGVVRLKDGGKALKLPFTVMIDPKGYPLVSGFSVNPLVFSPNGDKVKDQALLSWYLPTVPQSLNLYATRLTLDGELGDQSVLHSEKQPKEGLITRTWEGKNEQNKSLPDGPYYLDLYAVHRGEEYGESFPVVLDRSAPKLRMKTKFSNRTIKGNLKDLLLEPSAYWFVFGSDPVMLSWKKKGSKSKTWTRIPVMGQYEWENNLNFTYSFKKGALKKGTHTLQIKAVDAAGNERKKEIKVTVK</sequence>
<feature type="active site" description="Charge relay system" evidence="8">
    <location>
        <position position="501"/>
    </location>
</feature>
<dbReference type="Pfam" id="PF02225">
    <property type="entry name" value="PA"/>
    <property type="match status" value="1"/>
</dbReference>
<dbReference type="InterPro" id="IPR037045">
    <property type="entry name" value="S8pro/Inhibitor_I9_sf"/>
</dbReference>
<evidence type="ECO:0000313" key="14">
    <source>
        <dbReference type="Proteomes" id="UP001595843"/>
    </source>
</evidence>
<dbReference type="Gene3D" id="3.30.70.80">
    <property type="entry name" value="Peptidase S8 propeptide/proteinase inhibitor I9"/>
    <property type="match status" value="1"/>
</dbReference>
<dbReference type="InterPro" id="IPR003137">
    <property type="entry name" value="PA_domain"/>
</dbReference>
<dbReference type="InterPro" id="IPR046450">
    <property type="entry name" value="PA_dom_sf"/>
</dbReference>
<dbReference type="PRINTS" id="PR00723">
    <property type="entry name" value="SUBTILISIN"/>
</dbReference>
<feature type="domain" description="Inhibitor I9" evidence="12">
    <location>
        <begin position="85"/>
        <end position="144"/>
    </location>
</feature>
<evidence type="ECO:0000256" key="9">
    <source>
        <dbReference type="RuleBase" id="RU003355"/>
    </source>
</evidence>
<dbReference type="InterPro" id="IPR023828">
    <property type="entry name" value="Peptidase_S8_Ser-AS"/>
</dbReference>
<accession>A0ABV8JEV9</accession>
<evidence type="ECO:0000256" key="2">
    <source>
        <dbReference type="ARBA" id="ARBA00022512"/>
    </source>
</evidence>
<keyword evidence="4 8" id="KW-0645">Protease</keyword>
<dbReference type="InterPro" id="IPR022398">
    <property type="entry name" value="Peptidase_S8_His-AS"/>
</dbReference>
<evidence type="ECO:0000256" key="8">
    <source>
        <dbReference type="PROSITE-ProRule" id="PRU01240"/>
    </source>
</evidence>
<feature type="active site" description="Charge relay system" evidence="8">
    <location>
        <position position="213"/>
    </location>
</feature>
<dbReference type="PROSITE" id="PS00138">
    <property type="entry name" value="SUBTILASE_SER"/>
    <property type="match status" value="1"/>
</dbReference>
<dbReference type="PROSITE" id="PS00136">
    <property type="entry name" value="SUBTILASE_ASP"/>
    <property type="match status" value="1"/>
</dbReference>
<dbReference type="CDD" id="cd07474">
    <property type="entry name" value="Peptidases_S8_subtilisin_Vpr-like"/>
    <property type="match status" value="1"/>
</dbReference>
<evidence type="ECO:0000259" key="11">
    <source>
        <dbReference type="Pfam" id="PF02225"/>
    </source>
</evidence>
<dbReference type="InterPro" id="IPR034213">
    <property type="entry name" value="S8_Vpr-like"/>
</dbReference>
<evidence type="ECO:0000256" key="5">
    <source>
        <dbReference type="ARBA" id="ARBA00022729"/>
    </source>
</evidence>
<evidence type="ECO:0000256" key="3">
    <source>
        <dbReference type="ARBA" id="ARBA00022525"/>
    </source>
</evidence>
<evidence type="ECO:0000259" key="12">
    <source>
        <dbReference type="Pfam" id="PF05922"/>
    </source>
</evidence>
<keyword evidence="2" id="KW-0134">Cell wall</keyword>
<protein>
    <submittedName>
        <fullName evidence="13">S8 family serine peptidase</fullName>
    </submittedName>
</protein>
<dbReference type="InterPro" id="IPR015500">
    <property type="entry name" value="Peptidase_S8_subtilisin-rel"/>
</dbReference>
<evidence type="ECO:0000256" key="1">
    <source>
        <dbReference type="ARBA" id="ARBA00011073"/>
    </source>
</evidence>
<dbReference type="PANTHER" id="PTHR43806:SF65">
    <property type="entry name" value="SERINE PROTEASE APRX"/>
    <property type="match status" value="1"/>
</dbReference>
<gene>
    <name evidence="13" type="ORF">ACFOUO_03165</name>
</gene>
<keyword evidence="5" id="KW-0732">Signal</keyword>
<dbReference type="Pfam" id="PF00082">
    <property type="entry name" value="Peptidase_S8"/>
    <property type="match status" value="1"/>
</dbReference>
<evidence type="ECO:0000256" key="7">
    <source>
        <dbReference type="ARBA" id="ARBA00022825"/>
    </source>
</evidence>
<reference evidence="14" key="1">
    <citation type="journal article" date="2019" name="Int. J. Syst. Evol. Microbiol.">
        <title>The Global Catalogue of Microorganisms (GCM) 10K type strain sequencing project: providing services to taxonomists for standard genome sequencing and annotation.</title>
        <authorList>
            <consortium name="The Broad Institute Genomics Platform"/>
            <consortium name="The Broad Institute Genome Sequencing Center for Infectious Disease"/>
            <person name="Wu L."/>
            <person name="Ma J."/>
        </authorList>
    </citation>
    <scope>NUCLEOTIDE SEQUENCE [LARGE SCALE GENOMIC DNA]</scope>
    <source>
        <strain evidence="14">IBRC-M 10813</strain>
    </source>
</reference>
<keyword evidence="6 8" id="KW-0378">Hydrolase</keyword>
<name>A0ABV8JEV9_9BACL</name>
<dbReference type="Proteomes" id="UP001595843">
    <property type="component" value="Unassembled WGS sequence"/>
</dbReference>
<feature type="active site" description="Charge relay system" evidence="8">
    <location>
        <position position="180"/>
    </location>
</feature>
<evidence type="ECO:0000256" key="6">
    <source>
        <dbReference type="ARBA" id="ARBA00022801"/>
    </source>
</evidence>
<dbReference type="PROSITE" id="PS00137">
    <property type="entry name" value="SUBTILASE_HIS"/>
    <property type="match status" value="1"/>
</dbReference>
<dbReference type="InterPro" id="IPR000209">
    <property type="entry name" value="Peptidase_S8/S53_dom"/>
</dbReference>
<dbReference type="InterPro" id="IPR023827">
    <property type="entry name" value="Peptidase_S8_Asp-AS"/>
</dbReference>
<feature type="domain" description="Peptidase S8/S53" evidence="10">
    <location>
        <begin position="171"/>
        <end position="551"/>
    </location>
</feature>
<evidence type="ECO:0000259" key="10">
    <source>
        <dbReference type="Pfam" id="PF00082"/>
    </source>
</evidence>